<dbReference type="SUPFAM" id="SSF51569">
    <property type="entry name" value="Aldolase"/>
    <property type="match status" value="1"/>
</dbReference>
<evidence type="ECO:0000256" key="14">
    <source>
        <dbReference type="ARBA" id="ARBA00023136"/>
    </source>
</evidence>
<dbReference type="GO" id="GO:0016052">
    <property type="term" value="P:carbohydrate catabolic process"/>
    <property type="evidence" value="ECO:0007669"/>
    <property type="project" value="TreeGrafter"/>
</dbReference>
<evidence type="ECO:0000313" key="24">
    <source>
        <dbReference type="Proteomes" id="UP001372834"/>
    </source>
</evidence>
<evidence type="ECO:0000256" key="16">
    <source>
        <dbReference type="ARBA" id="ARBA00023239"/>
    </source>
</evidence>
<dbReference type="GO" id="GO:0008270">
    <property type="term" value="F:zinc ion binding"/>
    <property type="evidence" value="ECO:0007669"/>
    <property type="project" value="UniProtKB-KW"/>
</dbReference>
<dbReference type="InterPro" id="IPR013785">
    <property type="entry name" value="Aldolase_TIM"/>
</dbReference>
<feature type="domain" description="RING-type" evidence="22">
    <location>
        <begin position="234"/>
        <end position="276"/>
    </location>
</feature>
<dbReference type="EC" id="4.1.2.4" evidence="6"/>
<dbReference type="InterPro" id="IPR002915">
    <property type="entry name" value="DeoC/FbaB/LacD_aldolase"/>
</dbReference>
<evidence type="ECO:0000256" key="20">
    <source>
        <dbReference type="ARBA" id="ARBA00048791"/>
    </source>
</evidence>
<dbReference type="EMBL" id="JAWJWE010000039">
    <property type="protein sequence ID" value="KAK6620908.1"/>
    <property type="molecule type" value="Genomic_DNA"/>
</dbReference>
<comment type="catalytic activity">
    <reaction evidence="20">
        <text>2-deoxy-D-ribose 5-phosphate = D-glyceraldehyde 3-phosphate + acetaldehyde</text>
        <dbReference type="Rhea" id="RHEA:12821"/>
        <dbReference type="ChEBI" id="CHEBI:15343"/>
        <dbReference type="ChEBI" id="CHEBI:59776"/>
        <dbReference type="ChEBI" id="CHEBI:62877"/>
        <dbReference type="EC" id="4.1.2.4"/>
    </reaction>
</comment>
<dbReference type="SUPFAM" id="SSF57850">
    <property type="entry name" value="RING/U-box"/>
    <property type="match status" value="1"/>
</dbReference>
<keyword evidence="11" id="KW-0862">Zinc</keyword>
<keyword evidence="12" id="KW-0653">Protein transport</keyword>
<evidence type="ECO:0000256" key="7">
    <source>
        <dbReference type="ARBA" id="ARBA00022448"/>
    </source>
</evidence>
<keyword evidence="14" id="KW-0472">Membrane</keyword>
<accession>A0AAN8PUC2</accession>
<keyword evidence="17" id="KW-0704">Schiff base</keyword>
<sequence>MAYRSWYGEKEFLFQRAFPLRLDANEFDREIHKILFNQVIQISNAYKPGILDKVKDELTLLLNLIIFKYSLLQNRATVGQDLLGLKYDDTLTKTKAILFAVIKFVFPYLRNKCEFNQTVHNNVLIPDLLRKIDIIVKAGHLLNLFIFLTDGKYPTVTDRLLKLKYVATEKYSRTVGYNFMVRQLLWHGFMELLTQALPLINYKAIKRKIKMFFTPSSNKIKIKTYAIHNETTKCVICDDFPVLPCIISTYCPHVACYYCLKSNLMADDKFLCPECNEINTVDLGWLSDVAVNAISVYDIEKEILLEKKKLEETSNEKTKIDYLFNAVKFLDLTTLSGNDTGSNVTRLTRKAVNPISNEILKVLKYNEENPHLKTAAVCVYPDRVGDVADVLKKSKHKVAIAAVSPDFPSGQCKTCSKDLMYSINKGATEIDIVIKRNLVLTGDWEQLYYDIKNVKEQISSRAILKTILSVGELGNFRNIYKASLVAMMAGSDFIKTSTGKETLNATLPVGLVMMRAIQDYYQETGWMVGFKAAGGIRKTDDALKWQLLALRELGSNWLNKTYFRIGASGLLQEIEHDLYRLGFRKPPKSNIFTLS</sequence>
<keyword evidence="15" id="KW-0576">Peroxisome</keyword>
<dbReference type="SMART" id="SM01133">
    <property type="entry name" value="DeoC"/>
    <property type="match status" value="1"/>
</dbReference>
<dbReference type="InterPro" id="IPR013083">
    <property type="entry name" value="Znf_RING/FYVE/PHD"/>
</dbReference>
<evidence type="ECO:0000256" key="8">
    <source>
        <dbReference type="ARBA" id="ARBA00022692"/>
    </source>
</evidence>
<evidence type="ECO:0000256" key="6">
    <source>
        <dbReference type="ARBA" id="ARBA00012515"/>
    </source>
</evidence>
<evidence type="ECO:0000256" key="19">
    <source>
        <dbReference type="ARBA" id="ARBA00032755"/>
    </source>
</evidence>
<dbReference type="PROSITE" id="PS50089">
    <property type="entry name" value="ZF_RING_2"/>
    <property type="match status" value="1"/>
</dbReference>
<evidence type="ECO:0000259" key="22">
    <source>
        <dbReference type="PROSITE" id="PS50089"/>
    </source>
</evidence>
<keyword evidence="10 21" id="KW-0863">Zinc-finger</keyword>
<gene>
    <name evidence="23" type="ORF">RUM43_011207</name>
</gene>
<evidence type="ECO:0000256" key="3">
    <source>
        <dbReference type="ARBA" id="ARBA00004906"/>
    </source>
</evidence>
<keyword evidence="13" id="KW-1133">Transmembrane helix</keyword>
<comment type="pathway">
    <text evidence="3">Protein modification; protein ubiquitination.</text>
</comment>
<dbReference type="PANTHER" id="PTHR10889:SF3">
    <property type="entry name" value="DEOXYRIBOSE-PHOSPHATE ALDOLASE"/>
    <property type="match status" value="1"/>
</dbReference>
<evidence type="ECO:0000256" key="5">
    <source>
        <dbReference type="ARBA" id="ARBA00009473"/>
    </source>
</evidence>
<organism evidence="23 24">
    <name type="scientific">Polyplax serrata</name>
    <name type="common">Common mouse louse</name>
    <dbReference type="NCBI Taxonomy" id="468196"/>
    <lineage>
        <taxon>Eukaryota</taxon>
        <taxon>Metazoa</taxon>
        <taxon>Ecdysozoa</taxon>
        <taxon>Arthropoda</taxon>
        <taxon>Hexapoda</taxon>
        <taxon>Insecta</taxon>
        <taxon>Pterygota</taxon>
        <taxon>Neoptera</taxon>
        <taxon>Paraneoptera</taxon>
        <taxon>Psocodea</taxon>
        <taxon>Troctomorpha</taxon>
        <taxon>Phthiraptera</taxon>
        <taxon>Anoplura</taxon>
        <taxon>Polyplacidae</taxon>
        <taxon>Polyplax</taxon>
    </lineage>
</organism>
<comment type="similarity">
    <text evidence="4">Belongs to the pex2/pex10/pex12 family.</text>
</comment>
<evidence type="ECO:0000256" key="18">
    <source>
        <dbReference type="ARBA" id="ARBA00031814"/>
    </source>
</evidence>
<protein>
    <recommendedName>
        <fullName evidence="6">deoxyribose-phosphate aldolase</fullName>
        <ecNumber evidence="6">4.1.2.4</ecNumber>
    </recommendedName>
    <alternativeName>
        <fullName evidence="19">2-deoxy-D-ribose 5-phosphate aldolase</fullName>
    </alternativeName>
    <alternativeName>
        <fullName evidence="18">Phosphodeoxyriboaldolase</fullName>
    </alternativeName>
</protein>
<keyword evidence="7" id="KW-0813">Transport</keyword>
<comment type="similarity">
    <text evidence="5">Belongs to the DeoC/FbaB aldolase family. DeoC type 2 subfamily.</text>
</comment>
<evidence type="ECO:0000256" key="1">
    <source>
        <dbReference type="ARBA" id="ARBA00004585"/>
    </source>
</evidence>
<name>A0AAN8PUC2_POLSC</name>
<evidence type="ECO:0000256" key="9">
    <source>
        <dbReference type="ARBA" id="ARBA00022723"/>
    </source>
</evidence>
<evidence type="ECO:0000256" key="2">
    <source>
        <dbReference type="ARBA" id="ARBA00004816"/>
    </source>
</evidence>
<proteinExistence type="inferred from homology"/>
<evidence type="ECO:0000256" key="17">
    <source>
        <dbReference type="ARBA" id="ARBA00023270"/>
    </source>
</evidence>
<evidence type="ECO:0000256" key="21">
    <source>
        <dbReference type="PROSITE-ProRule" id="PRU00175"/>
    </source>
</evidence>
<dbReference type="GO" id="GO:0005778">
    <property type="term" value="C:peroxisomal membrane"/>
    <property type="evidence" value="ECO:0007669"/>
    <property type="project" value="UniProtKB-SubCell"/>
</dbReference>
<dbReference type="AlphaFoldDB" id="A0AAN8PUC2"/>
<evidence type="ECO:0000256" key="15">
    <source>
        <dbReference type="ARBA" id="ARBA00023140"/>
    </source>
</evidence>
<evidence type="ECO:0000256" key="4">
    <source>
        <dbReference type="ARBA" id="ARBA00008704"/>
    </source>
</evidence>
<dbReference type="Proteomes" id="UP001372834">
    <property type="component" value="Unassembled WGS sequence"/>
</dbReference>
<dbReference type="Gene3D" id="3.20.20.70">
    <property type="entry name" value="Aldolase class I"/>
    <property type="match status" value="1"/>
</dbReference>
<reference evidence="23 24" key="1">
    <citation type="submission" date="2023-10" db="EMBL/GenBank/DDBJ databases">
        <title>Genomes of two closely related lineages of the louse Polyplax serrata with different host specificities.</title>
        <authorList>
            <person name="Martinu J."/>
            <person name="Tarabai H."/>
            <person name="Stefka J."/>
            <person name="Hypsa V."/>
        </authorList>
    </citation>
    <scope>NUCLEOTIDE SEQUENCE [LARGE SCALE GENOMIC DNA]</scope>
    <source>
        <strain evidence="23">HR10_N</strain>
    </source>
</reference>
<keyword evidence="9" id="KW-0479">Metal-binding</keyword>
<evidence type="ECO:0000256" key="11">
    <source>
        <dbReference type="ARBA" id="ARBA00022833"/>
    </source>
</evidence>
<evidence type="ECO:0000256" key="13">
    <source>
        <dbReference type="ARBA" id="ARBA00022989"/>
    </source>
</evidence>
<keyword evidence="16" id="KW-0456">Lyase</keyword>
<dbReference type="PANTHER" id="PTHR10889">
    <property type="entry name" value="DEOXYRIBOSE-PHOSPHATE ALDOLASE"/>
    <property type="match status" value="1"/>
</dbReference>
<evidence type="ECO:0000313" key="23">
    <source>
        <dbReference type="EMBL" id="KAK6620908.1"/>
    </source>
</evidence>
<dbReference type="Pfam" id="PF04757">
    <property type="entry name" value="Pex2_Pex12"/>
    <property type="match status" value="1"/>
</dbReference>
<keyword evidence="8" id="KW-0812">Transmembrane</keyword>
<dbReference type="GO" id="GO:0009264">
    <property type="term" value="P:deoxyribonucleotide catabolic process"/>
    <property type="evidence" value="ECO:0007669"/>
    <property type="project" value="InterPro"/>
</dbReference>
<dbReference type="InterPro" id="IPR011343">
    <property type="entry name" value="DeoC"/>
</dbReference>
<dbReference type="GO" id="GO:0015031">
    <property type="term" value="P:protein transport"/>
    <property type="evidence" value="ECO:0007669"/>
    <property type="project" value="UniProtKB-KW"/>
</dbReference>
<dbReference type="Gene3D" id="3.30.40.10">
    <property type="entry name" value="Zinc/RING finger domain, C3HC4 (zinc finger)"/>
    <property type="match status" value="1"/>
</dbReference>
<comment type="subcellular location">
    <subcellularLocation>
        <location evidence="1">Peroxisome membrane</location>
        <topology evidence="1">Multi-pass membrane protein</topology>
    </subcellularLocation>
</comment>
<dbReference type="Pfam" id="PF01791">
    <property type="entry name" value="DeoC"/>
    <property type="match status" value="1"/>
</dbReference>
<dbReference type="InterPro" id="IPR001841">
    <property type="entry name" value="Znf_RING"/>
</dbReference>
<evidence type="ECO:0000256" key="12">
    <source>
        <dbReference type="ARBA" id="ARBA00022927"/>
    </source>
</evidence>
<evidence type="ECO:0000256" key="10">
    <source>
        <dbReference type="ARBA" id="ARBA00022771"/>
    </source>
</evidence>
<comment type="caution">
    <text evidence="23">The sequence shown here is derived from an EMBL/GenBank/DDBJ whole genome shotgun (WGS) entry which is preliminary data.</text>
</comment>
<comment type="pathway">
    <text evidence="2">Carbohydrate degradation; 2-deoxy-D-ribose 1-phosphate degradation; D-glyceraldehyde 3-phosphate and acetaldehyde from 2-deoxy-alpha-D-ribose 1-phosphate: step 2/2.</text>
</comment>
<dbReference type="InterPro" id="IPR006845">
    <property type="entry name" value="Pex_N"/>
</dbReference>
<dbReference type="GO" id="GO:0004139">
    <property type="term" value="F:deoxyribose-phosphate aldolase activity"/>
    <property type="evidence" value="ECO:0007669"/>
    <property type="project" value="UniProtKB-EC"/>
</dbReference>